<accession>A0A9W7CQA4</accession>
<dbReference type="AlphaFoldDB" id="A0A9W7CQA4"/>
<evidence type="ECO:0000313" key="2">
    <source>
        <dbReference type="Proteomes" id="UP001165083"/>
    </source>
</evidence>
<protein>
    <submittedName>
        <fullName evidence="1">Unnamed protein product</fullName>
    </submittedName>
</protein>
<dbReference type="OrthoDB" id="164698at2759"/>
<comment type="caution">
    <text evidence="1">The sequence shown here is derived from an EMBL/GenBank/DDBJ whole genome shotgun (WGS) entry which is preliminary data.</text>
</comment>
<gene>
    <name evidence="1" type="ORF">Plil01_001530700</name>
</gene>
<keyword evidence="2" id="KW-1185">Reference proteome</keyword>
<dbReference type="Proteomes" id="UP001165083">
    <property type="component" value="Unassembled WGS sequence"/>
</dbReference>
<reference evidence="1" key="1">
    <citation type="submission" date="2023-04" db="EMBL/GenBank/DDBJ databases">
        <title>Phytophthora lilii NBRC 32176.</title>
        <authorList>
            <person name="Ichikawa N."/>
            <person name="Sato H."/>
            <person name="Tonouchi N."/>
        </authorList>
    </citation>
    <scope>NUCLEOTIDE SEQUENCE</scope>
    <source>
        <strain evidence="1">NBRC 32176</strain>
    </source>
</reference>
<organism evidence="1 2">
    <name type="scientific">Phytophthora lilii</name>
    <dbReference type="NCBI Taxonomy" id="2077276"/>
    <lineage>
        <taxon>Eukaryota</taxon>
        <taxon>Sar</taxon>
        <taxon>Stramenopiles</taxon>
        <taxon>Oomycota</taxon>
        <taxon>Peronosporomycetes</taxon>
        <taxon>Peronosporales</taxon>
        <taxon>Peronosporaceae</taxon>
        <taxon>Phytophthora</taxon>
    </lineage>
</organism>
<name>A0A9W7CQA4_9STRA</name>
<dbReference type="EMBL" id="BSXW01001360">
    <property type="protein sequence ID" value="GMF36150.1"/>
    <property type="molecule type" value="Genomic_DNA"/>
</dbReference>
<proteinExistence type="predicted"/>
<sequence length="264" mass="29877">MFGKLLSFLHKDPDIHWQTSMNYLSSNKRQLEETTGADLFRSDPEWYRRCRRHLQKQYLMVAISTGRKLKEQAPPMSMEDLRTISTILFLRNDKKALLDRTLLNKQWLSIGRSSDVGIITFSDLHWNGNFFLIDLTRYVRVVSCASHSARRGGAAYASSNPSVNLSDLAHRGLWSMDGFATPLEYTSPTSASDQNVAKVLGGWTDTKQAGHPPTLFCFEKESHQTSTRVTEFAQNLRLLHFAKVSPKGFSDCLAATLSCITVIR</sequence>
<evidence type="ECO:0000313" key="1">
    <source>
        <dbReference type="EMBL" id="GMF36150.1"/>
    </source>
</evidence>